<feature type="region of interest" description="Disordered" evidence="1">
    <location>
        <begin position="1"/>
        <end position="23"/>
    </location>
</feature>
<evidence type="ECO:0000313" key="3">
    <source>
        <dbReference type="Proteomes" id="UP000008909"/>
    </source>
</evidence>
<organism evidence="2 3">
    <name type="scientific">Clonorchis sinensis</name>
    <name type="common">Chinese liver fluke</name>
    <dbReference type="NCBI Taxonomy" id="79923"/>
    <lineage>
        <taxon>Eukaryota</taxon>
        <taxon>Metazoa</taxon>
        <taxon>Spiralia</taxon>
        <taxon>Lophotrochozoa</taxon>
        <taxon>Platyhelminthes</taxon>
        <taxon>Trematoda</taxon>
        <taxon>Digenea</taxon>
        <taxon>Opisthorchiida</taxon>
        <taxon>Opisthorchiata</taxon>
        <taxon>Opisthorchiidae</taxon>
        <taxon>Clonorchis</taxon>
    </lineage>
</organism>
<reference key="2">
    <citation type="submission" date="2011-10" db="EMBL/GenBank/DDBJ databases">
        <title>The genome and transcriptome sequence of Clonorchis sinensis provide insights into the carcinogenic liver fluke.</title>
        <authorList>
            <person name="Wang X."/>
            <person name="Huang Y."/>
            <person name="Chen W."/>
            <person name="Liu H."/>
            <person name="Guo L."/>
            <person name="Chen Y."/>
            <person name="Luo F."/>
            <person name="Zhou W."/>
            <person name="Sun J."/>
            <person name="Mao Q."/>
            <person name="Liang P."/>
            <person name="Zhou C."/>
            <person name="Tian Y."/>
            <person name="Men J."/>
            <person name="Lv X."/>
            <person name="Huang L."/>
            <person name="Zhou J."/>
            <person name="Hu Y."/>
            <person name="Li R."/>
            <person name="Zhang F."/>
            <person name="Lei H."/>
            <person name="Li X."/>
            <person name="Hu X."/>
            <person name="Liang C."/>
            <person name="Xu J."/>
            <person name="Wu Z."/>
            <person name="Yu X."/>
        </authorList>
    </citation>
    <scope>NUCLEOTIDE SEQUENCE</scope>
    <source>
        <strain>Henan</strain>
    </source>
</reference>
<evidence type="ECO:0000313" key="2">
    <source>
        <dbReference type="EMBL" id="GAA57826.1"/>
    </source>
</evidence>
<accession>G7YXZ7</accession>
<reference evidence="2" key="1">
    <citation type="journal article" date="2011" name="Genome Biol.">
        <title>The draft genome of the carcinogenic human liver fluke Clonorchis sinensis.</title>
        <authorList>
            <person name="Wang X."/>
            <person name="Chen W."/>
            <person name="Huang Y."/>
            <person name="Sun J."/>
            <person name="Men J."/>
            <person name="Liu H."/>
            <person name="Luo F."/>
            <person name="Guo L."/>
            <person name="Lv X."/>
            <person name="Deng C."/>
            <person name="Zhou C."/>
            <person name="Fan Y."/>
            <person name="Li X."/>
            <person name="Huang L."/>
            <person name="Hu Y."/>
            <person name="Liang C."/>
            <person name="Hu X."/>
            <person name="Xu J."/>
            <person name="Yu X."/>
        </authorList>
    </citation>
    <scope>NUCLEOTIDE SEQUENCE [LARGE SCALE GENOMIC DNA]</scope>
    <source>
        <strain evidence="2">Henan</strain>
    </source>
</reference>
<dbReference type="AlphaFoldDB" id="G7YXZ7"/>
<dbReference type="EMBL" id="DF145086">
    <property type="protein sequence ID" value="GAA57826.1"/>
    <property type="molecule type" value="Genomic_DNA"/>
</dbReference>
<protein>
    <submittedName>
        <fullName evidence="2">Syntaxin-12</fullName>
    </submittedName>
</protein>
<evidence type="ECO:0000256" key="1">
    <source>
        <dbReference type="SAM" id="MobiDB-lite"/>
    </source>
</evidence>
<name>G7YXZ7_CLOSI</name>
<sequence length="129" mass="14606">MAAAERQEPNRPGKCGRMPRSRVSIREPVNPPIIYEVTAWSGAEYAEMKREDSVVVAELRATEHRISKIRSEIDQFEQVFKRVTSGFGDDKYLNDEYHNLIVSTRDLSSHLAGLQSKAFRTAANIGVKQ</sequence>
<keyword evidence="3" id="KW-1185">Reference proteome</keyword>
<dbReference type="Proteomes" id="UP000008909">
    <property type="component" value="Unassembled WGS sequence"/>
</dbReference>
<proteinExistence type="predicted"/>
<feature type="compositionally biased region" description="Basic and acidic residues" evidence="1">
    <location>
        <begin position="1"/>
        <end position="11"/>
    </location>
</feature>
<gene>
    <name evidence="2" type="ORF">CLF_113245</name>
</gene>